<dbReference type="STRING" id="31246.A0A183PEG8"/>
<evidence type="ECO:0000313" key="1">
    <source>
        <dbReference type="EMBL" id="VDP61760.1"/>
    </source>
</evidence>
<dbReference type="Proteomes" id="UP000269396">
    <property type="component" value="Unassembled WGS sequence"/>
</dbReference>
<organism evidence="1 2">
    <name type="scientific">Schistosoma mattheei</name>
    <dbReference type="NCBI Taxonomy" id="31246"/>
    <lineage>
        <taxon>Eukaryota</taxon>
        <taxon>Metazoa</taxon>
        <taxon>Spiralia</taxon>
        <taxon>Lophotrochozoa</taxon>
        <taxon>Platyhelminthes</taxon>
        <taxon>Trematoda</taxon>
        <taxon>Digenea</taxon>
        <taxon>Strigeidida</taxon>
        <taxon>Schistosomatoidea</taxon>
        <taxon>Schistosomatidae</taxon>
        <taxon>Schistosoma</taxon>
    </lineage>
</organism>
<protein>
    <submittedName>
        <fullName evidence="1">Uncharacterized protein</fullName>
    </submittedName>
</protein>
<name>A0A183PEG8_9TREM</name>
<dbReference type="EMBL" id="UZAL01032772">
    <property type="protein sequence ID" value="VDP61760.1"/>
    <property type="molecule type" value="Genomic_DNA"/>
</dbReference>
<proteinExistence type="predicted"/>
<dbReference type="InterPro" id="IPR037136">
    <property type="entry name" value="RNA3'_phos_cyclase_dom_sf"/>
</dbReference>
<keyword evidence="2" id="KW-1185">Reference proteome</keyword>
<gene>
    <name evidence="1" type="ORF">SMTD_LOCUS12754</name>
</gene>
<sequence>MACESGRNASRLAVGNLSEYSVCTLRLIQKFLGVTFNFQYQSQDNPIKLSEENVEENENETDIDSNSKMLIATCFGAGVQNINKSIR</sequence>
<dbReference type="AlphaFoldDB" id="A0A183PEG8"/>
<reference evidence="1 2" key="1">
    <citation type="submission" date="2018-11" db="EMBL/GenBank/DDBJ databases">
        <authorList>
            <consortium name="Pathogen Informatics"/>
        </authorList>
    </citation>
    <scope>NUCLEOTIDE SEQUENCE [LARGE SCALE GENOMIC DNA]</scope>
    <source>
        <strain>Denwood</strain>
        <strain evidence="2">Zambia</strain>
    </source>
</reference>
<evidence type="ECO:0000313" key="2">
    <source>
        <dbReference type="Proteomes" id="UP000269396"/>
    </source>
</evidence>
<dbReference type="Gene3D" id="3.65.10.20">
    <property type="entry name" value="RNA 3'-terminal phosphate cyclase domain"/>
    <property type="match status" value="1"/>
</dbReference>
<accession>A0A183PEG8</accession>